<evidence type="ECO:0000256" key="11">
    <source>
        <dbReference type="SAM" id="Phobius"/>
    </source>
</evidence>
<evidence type="ECO:0000256" key="8">
    <source>
        <dbReference type="ARBA" id="ARBA00022989"/>
    </source>
</evidence>
<evidence type="ECO:0000256" key="2">
    <source>
        <dbReference type="ARBA" id="ARBA00011084"/>
    </source>
</evidence>
<dbReference type="AlphaFoldDB" id="A0A3B0XE52"/>
<dbReference type="InterPro" id="IPR010055">
    <property type="entry name" value="T2SS_protein-GspJ"/>
</dbReference>
<keyword evidence="6" id="KW-0997">Cell inner membrane</keyword>
<evidence type="ECO:0000256" key="7">
    <source>
        <dbReference type="ARBA" id="ARBA00022692"/>
    </source>
</evidence>
<evidence type="ECO:0000256" key="3">
    <source>
        <dbReference type="ARBA" id="ARBA00021539"/>
    </source>
</evidence>
<keyword evidence="4" id="KW-1003">Cell membrane</keyword>
<dbReference type="NCBIfam" id="TIGR01711">
    <property type="entry name" value="gspJ"/>
    <property type="match status" value="1"/>
</dbReference>
<dbReference type="EMBL" id="UOFG01000175">
    <property type="protein sequence ID" value="VAW62563.1"/>
    <property type="molecule type" value="Genomic_DNA"/>
</dbReference>
<keyword evidence="8 11" id="KW-1133">Transmembrane helix</keyword>
<comment type="similarity">
    <text evidence="2">Belongs to the GSP J family.</text>
</comment>
<evidence type="ECO:0000313" key="12">
    <source>
        <dbReference type="EMBL" id="VAW62563.1"/>
    </source>
</evidence>
<dbReference type="NCBIfam" id="TIGR02532">
    <property type="entry name" value="IV_pilin_GFxxxE"/>
    <property type="match status" value="1"/>
</dbReference>
<evidence type="ECO:0000256" key="9">
    <source>
        <dbReference type="ARBA" id="ARBA00023136"/>
    </source>
</evidence>
<protein>
    <recommendedName>
        <fullName evidence="3">Type II secretion system protein J</fullName>
    </recommendedName>
</protein>
<evidence type="ECO:0000256" key="6">
    <source>
        <dbReference type="ARBA" id="ARBA00022519"/>
    </source>
</evidence>
<evidence type="ECO:0000256" key="4">
    <source>
        <dbReference type="ARBA" id="ARBA00022475"/>
    </source>
</evidence>
<feature type="compositionally biased region" description="Polar residues" evidence="10">
    <location>
        <begin position="163"/>
        <end position="175"/>
    </location>
</feature>
<evidence type="ECO:0000256" key="1">
    <source>
        <dbReference type="ARBA" id="ARBA00004377"/>
    </source>
</evidence>
<dbReference type="PANTHER" id="PTHR39583:SF2">
    <property type="entry name" value="TYPE II SECRETION SYSTEM PROTEIN J"/>
    <property type="match status" value="1"/>
</dbReference>
<dbReference type="SUPFAM" id="SSF54523">
    <property type="entry name" value="Pili subunits"/>
    <property type="match status" value="1"/>
</dbReference>
<dbReference type="Gene3D" id="3.10.610.10">
    <property type="entry name" value="GSPII I/J protein-like"/>
    <property type="match status" value="1"/>
</dbReference>
<dbReference type="InterPro" id="IPR051621">
    <property type="entry name" value="T2SS_protein_J"/>
</dbReference>
<proteinExistence type="inferred from homology"/>
<organism evidence="12">
    <name type="scientific">hydrothermal vent metagenome</name>
    <dbReference type="NCBI Taxonomy" id="652676"/>
    <lineage>
        <taxon>unclassified sequences</taxon>
        <taxon>metagenomes</taxon>
        <taxon>ecological metagenomes</taxon>
    </lineage>
</organism>
<dbReference type="Pfam" id="PF07963">
    <property type="entry name" value="N_methyl"/>
    <property type="match status" value="1"/>
</dbReference>
<gene>
    <name evidence="12" type="ORF">MNBD_GAMMA11-806</name>
</gene>
<comment type="subcellular location">
    <subcellularLocation>
        <location evidence="1">Cell inner membrane</location>
        <topology evidence="1">Single-pass membrane protein</topology>
    </subcellularLocation>
</comment>
<reference evidence="12" key="1">
    <citation type="submission" date="2018-06" db="EMBL/GenBank/DDBJ databases">
        <authorList>
            <person name="Zhirakovskaya E."/>
        </authorList>
    </citation>
    <scope>NUCLEOTIDE SEQUENCE</scope>
</reference>
<sequence length="207" mass="23564">MRKNSGFTLIEVMIAMAIFAIVSSLAYSGLQSVMNSKIKTEAALERLQELQMTMLMLSSDFQQLSDRDGHDALGGRLLKLTTRDPGLVVDFTRGGWRNPANQPRSTLQRVAYRVEEDRLIRVHWAYVDRADDDIRIERTLISNIDSLELRFLNNRGQWINDWPNPNGQRAPTNPDGSVPTPESPRAVEITLKMSDWGEIKRLIRVSL</sequence>
<feature type="transmembrane region" description="Helical" evidence="11">
    <location>
        <begin position="6"/>
        <end position="30"/>
    </location>
</feature>
<evidence type="ECO:0000256" key="10">
    <source>
        <dbReference type="SAM" id="MobiDB-lite"/>
    </source>
</evidence>
<dbReference type="GO" id="GO:0015627">
    <property type="term" value="C:type II protein secretion system complex"/>
    <property type="evidence" value="ECO:0007669"/>
    <property type="project" value="InterPro"/>
</dbReference>
<dbReference type="PANTHER" id="PTHR39583">
    <property type="entry name" value="TYPE II SECRETION SYSTEM PROTEIN J-RELATED"/>
    <property type="match status" value="1"/>
</dbReference>
<evidence type="ECO:0000256" key="5">
    <source>
        <dbReference type="ARBA" id="ARBA00022481"/>
    </source>
</evidence>
<dbReference type="InterPro" id="IPR045584">
    <property type="entry name" value="Pilin-like"/>
</dbReference>
<name>A0A3B0XE52_9ZZZZ</name>
<keyword evidence="7 11" id="KW-0812">Transmembrane</keyword>
<accession>A0A3B0XE52</accession>
<dbReference type="PROSITE" id="PS00409">
    <property type="entry name" value="PROKAR_NTER_METHYL"/>
    <property type="match status" value="1"/>
</dbReference>
<feature type="region of interest" description="Disordered" evidence="10">
    <location>
        <begin position="162"/>
        <end position="183"/>
    </location>
</feature>
<dbReference type="Pfam" id="PF11612">
    <property type="entry name" value="T2SSJ"/>
    <property type="match status" value="1"/>
</dbReference>
<dbReference type="InterPro" id="IPR012902">
    <property type="entry name" value="N_methyl_site"/>
</dbReference>
<dbReference type="GO" id="GO:0005886">
    <property type="term" value="C:plasma membrane"/>
    <property type="evidence" value="ECO:0007669"/>
    <property type="project" value="UniProtKB-SubCell"/>
</dbReference>
<keyword evidence="5" id="KW-0488">Methylation</keyword>
<dbReference type="Gene3D" id="2.10.70.20">
    <property type="entry name" value="gspk-gspi-gspj complex like domains"/>
    <property type="match status" value="1"/>
</dbReference>
<dbReference type="GO" id="GO:0015628">
    <property type="term" value="P:protein secretion by the type II secretion system"/>
    <property type="evidence" value="ECO:0007669"/>
    <property type="project" value="InterPro"/>
</dbReference>
<keyword evidence="9 11" id="KW-0472">Membrane</keyword>